<dbReference type="RefSeq" id="WP_090006188.1">
    <property type="nucleotide sequence ID" value="NZ_FNET01000005.1"/>
</dbReference>
<gene>
    <name evidence="1" type="ORF">SAMN04488074_105139</name>
</gene>
<evidence type="ECO:0008006" key="3">
    <source>
        <dbReference type="Google" id="ProtNLM"/>
    </source>
</evidence>
<dbReference type="Proteomes" id="UP000199682">
    <property type="component" value="Unassembled WGS sequence"/>
</dbReference>
<sequence>MTPDEIRALPALIPLDAANKALSLKRSTGYRLAQTGRYPVAVKRVGNGYRVATHDVIAFIGLEADPKPA</sequence>
<dbReference type="AlphaFoldDB" id="A0A1G9AYC6"/>
<proteinExistence type="predicted"/>
<reference evidence="2" key="1">
    <citation type="submission" date="2016-10" db="EMBL/GenBank/DDBJ databases">
        <authorList>
            <person name="Varghese N."/>
            <person name="Submissions S."/>
        </authorList>
    </citation>
    <scope>NUCLEOTIDE SEQUENCE [LARGE SCALE GENOMIC DNA]</scope>
    <source>
        <strain evidence="2">DSM 44796</strain>
    </source>
</reference>
<accession>A0A1G9AYC6</accession>
<evidence type="ECO:0000313" key="1">
    <source>
        <dbReference type="EMBL" id="SDK31625.1"/>
    </source>
</evidence>
<organism evidence="1 2">
    <name type="scientific">Lentzea albidocapillata subsp. violacea</name>
    <dbReference type="NCBI Taxonomy" id="128104"/>
    <lineage>
        <taxon>Bacteria</taxon>
        <taxon>Bacillati</taxon>
        <taxon>Actinomycetota</taxon>
        <taxon>Actinomycetes</taxon>
        <taxon>Pseudonocardiales</taxon>
        <taxon>Pseudonocardiaceae</taxon>
        <taxon>Lentzea</taxon>
    </lineage>
</organism>
<dbReference type="EMBL" id="FNET01000005">
    <property type="protein sequence ID" value="SDK31625.1"/>
    <property type="molecule type" value="Genomic_DNA"/>
</dbReference>
<evidence type="ECO:0000313" key="2">
    <source>
        <dbReference type="Proteomes" id="UP000199682"/>
    </source>
</evidence>
<name>A0A1G9AYC6_9PSEU</name>
<protein>
    <recommendedName>
        <fullName evidence="3">Helix-turn-helix domain-containing protein</fullName>
    </recommendedName>
</protein>